<dbReference type="EMBL" id="JAEDAK010000002">
    <property type="protein sequence ID" value="MBH9575818.1"/>
    <property type="molecule type" value="Genomic_DNA"/>
</dbReference>
<dbReference type="Gene3D" id="3.40.630.30">
    <property type="match status" value="1"/>
</dbReference>
<evidence type="ECO:0000259" key="1">
    <source>
        <dbReference type="PROSITE" id="PS51186"/>
    </source>
</evidence>
<dbReference type="Pfam" id="PF13302">
    <property type="entry name" value="Acetyltransf_3"/>
    <property type="match status" value="1"/>
</dbReference>
<sequence length="177" mass="20243">MTILHTARLRLEPIRDAHFEGLQAMNRLPEVMRYISGAPETPEQTREMIERVKARWAEWGFSWWAFIHLASGRVAGAGCIQYLDRQPGNPHEIGWRLHPDFWRQGLASEAAEAMAAFAFDGLQAPELVAVRHPDNRDSAKVMERLGMQERGLGTWYGADMMLHGISAAQWRARRPLR</sequence>
<organism evidence="2 3">
    <name type="scientific">Inhella proteolytica</name>
    <dbReference type="NCBI Taxonomy" id="2795029"/>
    <lineage>
        <taxon>Bacteria</taxon>
        <taxon>Pseudomonadati</taxon>
        <taxon>Pseudomonadota</taxon>
        <taxon>Betaproteobacteria</taxon>
        <taxon>Burkholderiales</taxon>
        <taxon>Sphaerotilaceae</taxon>
        <taxon>Inhella</taxon>
    </lineage>
</organism>
<dbReference type="PROSITE" id="PS51186">
    <property type="entry name" value="GNAT"/>
    <property type="match status" value="1"/>
</dbReference>
<dbReference type="InterPro" id="IPR016181">
    <property type="entry name" value="Acyl_CoA_acyltransferase"/>
</dbReference>
<feature type="domain" description="N-acetyltransferase" evidence="1">
    <location>
        <begin position="9"/>
        <end position="166"/>
    </location>
</feature>
<proteinExistence type="predicted"/>
<keyword evidence="3" id="KW-1185">Reference proteome</keyword>
<protein>
    <submittedName>
        <fullName evidence="2">GNAT family N-acetyltransferase</fullName>
    </submittedName>
</protein>
<dbReference type="GO" id="GO:0016747">
    <property type="term" value="F:acyltransferase activity, transferring groups other than amino-acyl groups"/>
    <property type="evidence" value="ECO:0007669"/>
    <property type="project" value="InterPro"/>
</dbReference>
<dbReference type="AlphaFoldDB" id="A0A931J192"/>
<accession>A0A931J192</accession>
<reference evidence="2" key="1">
    <citation type="submission" date="2020-12" db="EMBL/GenBank/DDBJ databases">
        <title>The genome sequence of Inhella sp. 1Y17.</title>
        <authorList>
            <person name="Liu Y."/>
        </authorList>
    </citation>
    <scope>NUCLEOTIDE SEQUENCE</scope>
    <source>
        <strain evidence="2">1Y17</strain>
    </source>
</reference>
<comment type="caution">
    <text evidence="2">The sequence shown here is derived from an EMBL/GenBank/DDBJ whole genome shotgun (WGS) entry which is preliminary data.</text>
</comment>
<dbReference type="SUPFAM" id="SSF55729">
    <property type="entry name" value="Acyl-CoA N-acyltransferases (Nat)"/>
    <property type="match status" value="1"/>
</dbReference>
<gene>
    <name evidence="2" type="ORF">I7X39_02765</name>
</gene>
<dbReference type="RefSeq" id="WP_198109442.1">
    <property type="nucleotide sequence ID" value="NZ_JAEDAK010000002.1"/>
</dbReference>
<evidence type="ECO:0000313" key="2">
    <source>
        <dbReference type="EMBL" id="MBH9575818.1"/>
    </source>
</evidence>
<dbReference type="InterPro" id="IPR051531">
    <property type="entry name" value="N-acetyltransferase"/>
</dbReference>
<dbReference type="InterPro" id="IPR000182">
    <property type="entry name" value="GNAT_dom"/>
</dbReference>
<evidence type="ECO:0000313" key="3">
    <source>
        <dbReference type="Proteomes" id="UP000613266"/>
    </source>
</evidence>
<name>A0A931J192_9BURK</name>
<dbReference type="Proteomes" id="UP000613266">
    <property type="component" value="Unassembled WGS sequence"/>
</dbReference>
<dbReference type="PANTHER" id="PTHR43792">
    <property type="entry name" value="GNAT FAMILY, PUTATIVE (AFU_ORTHOLOGUE AFUA_3G00765)-RELATED-RELATED"/>
    <property type="match status" value="1"/>
</dbReference>
<dbReference type="PANTHER" id="PTHR43792:SF1">
    <property type="entry name" value="N-ACETYLTRANSFERASE DOMAIN-CONTAINING PROTEIN"/>
    <property type="match status" value="1"/>
</dbReference>